<name>A0A0A9TWP8_ARUDO</name>
<organism evidence="1">
    <name type="scientific">Arundo donax</name>
    <name type="common">Giant reed</name>
    <name type="synonym">Donax arundinaceus</name>
    <dbReference type="NCBI Taxonomy" id="35708"/>
    <lineage>
        <taxon>Eukaryota</taxon>
        <taxon>Viridiplantae</taxon>
        <taxon>Streptophyta</taxon>
        <taxon>Embryophyta</taxon>
        <taxon>Tracheophyta</taxon>
        <taxon>Spermatophyta</taxon>
        <taxon>Magnoliopsida</taxon>
        <taxon>Liliopsida</taxon>
        <taxon>Poales</taxon>
        <taxon>Poaceae</taxon>
        <taxon>PACMAD clade</taxon>
        <taxon>Arundinoideae</taxon>
        <taxon>Arundineae</taxon>
        <taxon>Arundo</taxon>
    </lineage>
</organism>
<reference evidence="1" key="1">
    <citation type="submission" date="2014-09" db="EMBL/GenBank/DDBJ databases">
        <authorList>
            <person name="Magalhaes I.L.F."/>
            <person name="Oliveira U."/>
            <person name="Santos F.R."/>
            <person name="Vidigal T.H.D.A."/>
            <person name="Brescovit A.D."/>
            <person name="Santos A.J."/>
        </authorList>
    </citation>
    <scope>NUCLEOTIDE SEQUENCE</scope>
    <source>
        <tissue evidence="1">Shoot tissue taken approximately 20 cm above the soil surface</tissue>
    </source>
</reference>
<dbReference type="EMBL" id="GBRH01279778">
    <property type="protein sequence ID" value="JAD18117.1"/>
    <property type="molecule type" value="Transcribed_RNA"/>
</dbReference>
<sequence>MFHCLICSSHDLGLIMSRITNSFPVAITILLRHLTTAEKSPAETQELHPHK</sequence>
<reference evidence="1" key="2">
    <citation type="journal article" date="2015" name="Data Brief">
        <title>Shoot transcriptome of the giant reed, Arundo donax.</title>
        <authorList>
            <person name="Barrero R.A."/>
            <person name="Guerrero F.D."/>
            <person name="Moolhuijzen P."/>
            <person name="Goolsby J.A."/>
            <person name="Tidwell J."/>
            <person name="Bellgard S.E."/>
            <person name="Bellgard M.I."/>
        </authorList>
    </citation>
    <scope>NUCLEOTIDE SEQUENCE</scope>
    <source>
        <tissue evidence="1">Shoot tissue taken approximately 20 cm above the soil surface</tissue>
    </source>
</reference>
<protein>
    <submittedName>
        <fullName evidence="1">Uncharacterized protein</fullName>
    </submittedName>
</protein>
<accession>A0A0A9TWP8</accession>
<evidence type="ECO:0000313" key="1">
    <source>
        <dbReference type="EMBL" id="JAD18117.1"/>
    </source>
</evidence>
<proteinExistence type="predicted"/>
<dbReference type="AlphaFoldDB" id="A0A0A9TWP8"/>